<feature type="coiled-coil region" evidence="14">
    <location>
        <begin position="81"/>
        <end position="109"/>
    </location>
</feature>
<feature type="transmembrane region" description="Helical" evidence="12">
    <location>
        <begin position="20"/>
        <end position="38"/>
    </location>
</feature>
<evidence type="ECO:0000256" key="6">
    <source>
        <dbReference type="ARBA" id="ARBA00022989"/>
    </source>
</evidence>
<comment type="subunit">
    <text evidence="12">F-type ATPases have 2 components, F(1) - the catalytic core - and F(0) - the membrane proton channel. F(1) has five subunits: alpha(3), beta(3), gamma(1), delta(1), epsilon(1). F(0) has three main subunits: a(1), b(2) and c(10-14). The alpha and beta chains form an alternating ring which encloses part of the gamma chain. F(1) is attached to F(0) by a central stalk formed by the gamma and epsilon chains, while a peripheral stalk is formed by the delta and b chains.</text>
</comment>
<accession>A0A1F5BTV8</accession>
<keyword evidence="9 12" id="KW-0066">ATP synthesis</keyword>
<dbReference type="Gene3D" id="6.10.250.1580">
    <property type="match status" value="1"/>
</dbReference>
<dbReference type="HAMAP" id="MF_01398">
    <property type="entry name" value="ATP_synth_b_bprime"/>
    <property type="match status" value="1"/>
</dbReference>
<evidence type="ECO:0000256" key="4">
    <source>
        <dbReference type="ARBA" id="ARBA00022692"/>
    </source>
</evidence>
<evidence type="ECO:0000256" key="5">
    <source>
        <dbReference type="ARBA" id="ARBA00022781"/>
    </source>
</evidence>
<keyword evidence="7 12" id="KW-0406">Ion transport</keyword>
<comment type="similarity">
    <text evidence="1 12 13">Belongs to the ATPase B chain family.</text>
</comment>
<keyword evidence="6 12" id="KW-1133">Transmembrane helix</keyword>
<dbReference type="Pfam" id="PF00430">
    <property type="entry name" value="ATP-synt_B"/>
    <property type="match status" value="1"/>
</dbReference>
<keyword evidence="14" id="KW-0175">Coiled coil</keyword>
<gene>
    <name evidence="12" type="primary">atpF</name>
    <name evidence="15" type="ORF">A2988_00940</name>
</gene>
<evidence type="ECO:0000256" key="14">
    <source>
        <dbReference type="SAM" id="Coils"/>
    </source>
</evidence>
<dbReference type="AlphaFoldDB" id="A0A1F5BTV8"/>
<comment type="function">
    <text evidence="10 12">F(1)F(0) ATP synthase produces ATP from ADP in the presence of a proton or sodium gradient. F-type ATPases consist of two structural domains, F(1) containing the extramembraneous catalytic core and F(0) containing the membrane proton channel, linked together by a central stalk and a peripheral stalk. During catalysis, ATP synthesis in the catalytic domain of F(1) is coupled via a rotary mechanism of the central stalk subunits to proton translocation.</text>
</comment>
<evidence type="ECO:0000256" key="2">
    <source>
        <dbReference type="ARBA" id="ARBA00022448"/>
    </source>
</evidence>
<dbReference type="GO" id="GO:0046933">
    <property type="term" value="F:proton-transporting ATP synthase activity, rotational mechanism"/>
    <property type="evidence" value="ECO:0007669"/>
    <property type="project" value="UniProtKB-UniRule"/>
</dbReference>
<dbReference type="GO" id="GO:0045259">
    <property type="term" value="C:proton-transporting ATP synthase complex"/>
    <property type="evidence" value="ECO:0007669"/>
    <property type="project" value="UniProtKB-KW"/>
</dbReference>
<evidence type="ECO:0000256" key="1">
    <source>
        <dbReference type="ARBA" id="ARBA00005513"/>
    </source>
</evidence>
<dbReference type="InterPro" id="IPR050059">
    <property type="entry name" value="ATP_synthase_B_chain"/>
</dbReference>
<organism evidence="15 16">
    <name type="scientific">Candidatus Azambacteria bacterium RIFCSPLOWO2_01_FULL_46_25</name>
    <dbReference type="NCBI Taxonomy" id="1797298"/>
    <lineage>
        <taxon>Bacteria</taxon>
        <taxon>Candidatus Azamiibacteriota</taxon>
    </lineage>
</organism>
<evidence type="ECO:0000256" key="10">
    <source>
        <dbReference type="ARBA" id="ARBA00025198"/>
    </source>
</evidence>
<sequence length="168" mass="19365">MAAGMQDLIHNLGIDWRLLLFQAINFLVLLAILHRFVFKPLFDILARRKKKIEEGLAFSQTMEHEKKEWEARKDGMLTEARKSASEKIAEAQKKALALEKEILDDAKAKAELLASSRARQAEEERRKIIDRSGRDILDIAFSMAKKALVHKMTPQEDKKFTESFVKRS</sequence>
<evidence type="ECO:0000256" key="12">
    <source>
        <dbReference type="HAMAP-Rule" id="MF_01398"/>
    </source>
</evidence>
<dbReference type="EMBL" id="MEYS01000002">
    <property type="protein sequence ID" value="OGD34035.1"/>
    <property type="molecule type" value="Genomic_DNA"/>
</dbReference>
<keyword evidence="8 12" id="KW-0472">Membrane</keyword>
<comment type="function">
    <text evidence="12">Component of the F(0) channel, it forms part of the peripheral stalk, linking F(1) to F(0).</text>
</comment>
<dbReference type="PANTHER" id="PTHR33445">
    <property type="entry name" value="ATP SYNTHASE SUBUNIT B', CHLOROPLASTIC"/>
    <property type="match status" value="1"/>
</dbReference>
<keyword evidence="4 12" id="KW-0812">Transmembrane</keyword>
<evidence type="ECO:0000256" key="8">
    <source>
        <dbReference type="ARBA" id="ARBA00023136"/>
    </source>
</evidence>
<dbReference type="Proteomes" id="UP000176650">
    <property type="component" value="Unassembled WGS sequence"/>
</dbReference>
<dbReference type="GO" id="GO:0012505">
    <property type="term" value="C:endomembrane system"/>
    <property type="evidence" value="ECO:0007669"/>
    <property type="project" value="UniProtKB-SubCell"/>
</dbReference>
<keyword evidence="5 12" id="KW-0375">Hydrogen ion transport</keyword>
<evidence type="ECO:0000256" key="7">
    <source>
        <dbReference type="ARBA" id="ARBA00023065"/>
    </source>
</evidence>
<evidence type="ECO:0000256" key="3">
    <source>
        <dbReference type="ARBA" id="ARBA00022547"/>
    </source>
</evidence>
<name>A0A1F5BTV8_9BACT</name>
<reference evidence="15 16" key="1">
    <citation type="journal article" date="2016" name="Nat. Commun.">
        <title>Thousands of microbial genomes shed light on interconnected biogeochemical processes in an aquifer system.</title>
        <authorList>
            <person name="Anantharaman K."/>
            <person name="Brown C.T."/>
            <person name="Hug L.A."/>
            <person name="Sharon I."/>
            <person name="Castelle C.J."/>
            <person name="Probst A.J."/>
            <person name="Thomas B.C."/>
            <person name="Singh A."/>
            <person name="Wilkins M.J."/>
            <person name="Karaoz U."/>
            <person name="Brodie E.L."/>
            <person name="Williams K.H."/>
            <person name="Hubbard S.S."/>
            <person name="Banfield J.F."/>
        </authorList>
    </citation>
    <scope>NUCLEOTIDE SEQUENCE [LARGE SCALE GENOMIC DNA]</scope>
</reference>
<keyword evidence="2 12" id="KW-0813">Transport</keyword>
<evidence type="ECO:0000256" key="9">
    <source>
        <dbReference type="ARBA" id="ARBA00023310"/>
    </source>
</evidence>
<evidence type="ECO:0000313" key="15">
    <source>
        <dbReference type="EMBL" id="OGD34035.1"/>
    </source>
</evidence>
<dbReference type="GO" id="GO:0046961">
    <property type="term" value="F:proton-transporting ATPase activity, rotational mechanism"/>
    <property type="evidence" value="ECO:0007669"/>
    <property type="project" value="TreeGrafter"/>
</dbReference>
<keyword evidence="12" id="KW-1003">Cell membrane</keyword>
<dbReference type="CDD" id="cd06503">
    <property type="entry name" value="ATP-synt_Fo_b"/>
    <property type="match status" value="1"/>
</dbReference>
<dbReference type="STRING" id="1797298.A2988_00940"/>
<dbReference type="PANTHER" id="PTHR33445:SF2">
    <property type="entry name" value="ATP SYNTHASE SUBUNIT B', CHLOROPLASTIC"/>
    <property type="match status" value="1"/>
</dbReference>
<evidence type="ECO:0000256" key="13">
    <source>
        <dbReference type="RuleBase" id="RU003848"/>
    </source>
</evidence>
<dbReference type="GO" id="GO:0005886">
    <property type="term" value="C:plasma membrane"/>
    <property type="evidence" value="ECO:0007669"/>
    <property type="project" value="UniProtKB-SubCell"/>
</dbReference>
<keyword evidence="3 12" id="KW-0138">CF(0)</keyword>
<evidence type="ECO:0000256" key="11">
    <source>
        <dbReference type="ARBA" id="ARBA00037847"/>
    </source>
</evidence>
<comment type="caution">
    <text evidence="15">The sequence shown here is derived from an EMBL/GenBank/DDBJ whole genome shotgun (WGS) entry which is preliminary data.</text>
</comment>
<proteinExistence type="inferred from homology"/>
<protein>
    <recommendedName>
        <fullName evidence="12">ATP synthase subunit b</fullName>
    </recommendedName>
    <alternativeName>
        <fullName evidence="12">ATP synthase F(0) sector subunit b</fullName>
    </alternativeName>
    <alternativeName>
        <fullName evidence="12">ATPase subunit I</fullName>
    </alternativeName>
    <alternativeName>
        <fullName evidence="12">F-type ATPase subunit b</fullName>
        <shortName evidence="12">F-ATPase subunit b</shortName>
    </alternativeName>
</protein>
<comment type="subcellular location">
    <subcellularLocation>
        <location evidence="12">Cell membrane</location>
        <topology evidence="12">Single-pass membrane protein</topology>
    </subcellularLocation>
    <subcellularLocation>
        <location evidence="11">Endomembrane system</location>
        <topology evidence="11">Single-pass membrane protein</topology>
    </subcellularLocation>
</comment>
<dbReference type="InterPro" id="IPR002146">
    <property type="entry name" value="ATP_synth_b/b'su_bac/chlpt"/>
</dbReference>
<evidence type="ECO:0000313" key="16">
    <source>
        <dbReference type="Proteomes" id="UP000176650"/>
    </source>
</evidence>